<gene>
    <name evidence="1" type="ordered locus">BT0205</name>
</gene>
<name>A0ABF7PV36_BORT9</name>
<accession>A0ABF7PV36</accession>
<reference evidence="2" key="1">
    <citation type="submission" date="2004-12" db="EMBL/GenBank/DDBJ databases">
        <title>The genome sequence of Borrelia hermsii and Borrelia turicatae: comparative analysis of two agents of endemic N. America relapsing fever.</title>
        <authorList>
            <person name="Porcella S.F."/>
            <person name="Raffel S.J."/>
            <person name="Schrumpf M.E."/>
            <person name="Montgomery B."/>
            <person name="Smith T."/>
            <person name="Schwan T.G."/>
        </authorList>
    </citation>
    <scope>NUCLEOTIDE SEQUENCE [LARGE SCALE GENOMIC DNA]</scope>
    <source>
        <strain evidence="2">91E135</strain>
    </source>
</reference>
<evidence type="ECO:0000313" key="2">
    <source>
        <dbReference type="Proteomes" id="UP000001205"/>
    </source>
</evidence>
<dbReference type="KEGG" id="btu:BT0205"/>
<protein>
    <submittedName>
        <fullName evidence="1">Uncharacterized protein</fullName>
    </submittedName>
</protein>
<sequence length="542" mass="63710">MIKHRIKFLTRAFNCIRQQYLKLLRGLSMIFKEIKKVEDLTEKDIIFSNIGNMAKLSTRVNEKIITFLNKGNVLHIPVINNYENIPHDKLINTINEEILNNEINSLKEELIEALKDIYKPFSEKDKMFTISGRKTLINLNTLMEKEPDPIYLKEIIEGSFKILPKHKIISIQKILLKIYDYFDFQKIIDKDNLNNTKTIKKLYLHSIRRDYEFCREQVKTEGDSILIHAIDTTIYFLTTIAQLNKERAAKDAPRSTSKFFIDKSHYTEFTEFFYDNDIILQAALGVLLHPIGLMHITILQKLREKISLKNKDTKEKYMSKIEILEKSINISKNLFRMREDISAITKMIINGQKSYLNIKNRAETATKKFTHELIRIFCIIDTYDEMVNPIIIKEPVNPLEAIKFLTENSEQYYWTKDNPEEYLKNKKFDVEMLKNFLKVLAPFDHGTIVDVYIKDCNEPLFKAVVLKYTIGILPIMSIIKHKDKSYKIGDILLNLESREIIIKGQNGEIKTSPFKNTDQFELRHNIEELKSDEFQLLTSMQD</sequence>
<dbReference type="AlphaFoldDB" id="A0ABF7PV36"/>
<dbReference type="Gene3D" id="1.10.3210.10">
    <property type="entry name" value="Hypothetical protein af1432"/>
    <property type="match status" value="1"/>
</dbReference>
<dbReference type="EMBL" id="CP000049">
    <property type="protein sequence ID" value="AAX17541.1"/>
    <property type="molecule type" value="Genomic_DNA"/>
</dbReference>
<keyword evidence="2" id="KW-1185">Reference proteome</keyword>
<evidence type="ECO:0000313" key="1">
    <source>
        <dbReference type="EMBL" id="AAX17541.1"/>
    </source>
</evidence>
<proteinExistence type="predicted"/>
<organism evidence="1 2">
    <name type="scientific">Borrelia turicatae (strain 91E135)</name>
    <dbReference type="NCBI Taxonomy" id="314724"/>
    <lineage>
        <taxon>Bacteria</taxon>
        <taxon>Pseudomonadati</taxon>
        <taxon>Spirochaetota</taxon>
        <taxon>Spirochaetia</taxon>
        <taxon>Spirochaetales</taxon>
        <taxon>Borreliaceae</taxon>
        <taxon>Borrelia</taxon>
    </lineage>
</organism>
<dbReference type="Proteomes" id="UP000001205">
    <property type="component" value="Chromosome"/>
</dbReference>